<organism evidence="4">
    <name type="scientific">Echinostoma caproni</name>
    <dbReference type="NCBI Taxonomy" id="27848"/>
    <lineage>
        <taxon>Eukaryota</taxon>
        <taxon>Metazoa</taxon>
        <taxon>Spiralia</taxon>
        <taxon>Lophotrochozoa</taxon>
        <taxon>Platyhelminthes</taxon>
        <taxon>Trematoda</taxon>
        <taxon>Digenea</taxon>
        <taxon>Plagiorchiida</taxon>
        <taxon>Echinostomata</taxon>
        <taxon>Echinostomatoidea</taxon>
        <taxon>Echinostomatidae</taxon>
        <taxon>Echinostoma</taxon>
    </lineage>
</organism>
<dbReference type="Proteomes" id="UP000272942">
    <property type="component" value="Unassembled WGS sequence"/>
</dbReference>
<proteinExistence type="predicted"/>
<name>A0A183B8P5_9TREM</name>
<dbReference type="InterPro" id="IPR003959">
    <property type="entry name" value="ATPase_AAA_core"/>
</dbReference>
<reference evidence="2 3" key="2">
    <citation type="submission" date="2018-11" db="EMBL/GenBank/DDBJ databases">
        <authorList>
            <consortium name="Pathogen Informatics"/>
        </authorList>
    </citation>
    <scope>NUCLEOTIDE SEQUENCE [LARGE SCALE GENOMIC DNA]</scope>
    <source>
        <strain evidence="2 3">Egypt</strain>
    </source>
</reference>
<keyword evidence="3" id="KW-1185">Reference proteome</keyword>
<dbReference type="EMBL" id="UZAN01061050">
    <property type="protein sequence ID" value="VDP92852.1"/>
    <property type="molecule type" value="Genomic_DNA"/>
</dbReference>
<dbReference type="PANTHER" id="PTHR14690:SF0">
    <property type="entry name" value="IQ MOTIF CONTAINING WITH AAA DOMAIN 1"/>
    <property type="match status" value="1"/>
</dbReference>
<protein>
    <submittedName>
        <fullName evidence="4">ATPase_AAA_core domain-containing protein</fullName>
    </submittedName>
</protein>
<dbReference type="GO" id="GO:0005524">
    <property type="term" value="F:ATP binding"/>
    <property type="evidence" value="ECO:0007669"/>
    <property type="project" value="InterPro"/>
</dbReference>
<dbReference type="AlphaFoldDB" id="A0A183B8P5"/>
<dbReference type="GO" id="GO:0016887">
    <property type="term" value="F:ATP hydrolysis activity"/>
    <property type="evidence" value="ECO:0007669"/>
    <property type="project" value="InterPro"/>
</dbReference>
<dbReference type="Gene3D" id="3.40.50.300">
    <property type="entry name" value="P-loop containing nucleotide triphosphate hydrolases"/>
    <property type="match status" value="1"/>
</dbReference>
<dbReference type="OrthoDB" id="3046016at2759"/>
<dbReference type="PANTHER" id="PTHR14690">
    <property type="entry name" value="IQ MOTIF CONTAINING WITH AAA DOMAIN 1"/>
    <property type="match status" value="1"/>
</dbReference>
<dbReference type="SUPFAM" id="SSF52540">
    <property type="entry name" value="P-loop containing nucleoside triphosphate hydrolases"/>
    <property type="match status" value="1"/>
</dbReference>
<evidence type="ECO:0000313" key="4">
    <source>
        <dbReference type="WBParaSite" id="ECPE_0001562001-mRNA-1"/>
    </source>
</evidence>
<evidence type="ECO:0000313" key="2">
    <source>
        <dbReference type="EMBL" id="VDP92852.1"/>
    </source>
</evidence>
<sequence length="138" mass="15261">MKAASPAPYPINTGSQAVHEKAPWIKSILLAGPQGTGKRMLVNAICTETGANLFDLSADNLVGKYPGKDGLRMLVHMVFKVARLLQPSVIMINDCEKMMKKKIPKTDLVNSKSNGYELCIDIVFFAVFHMELFHIIMP</sequence>
<dbReference type="WBParaSite" id="ECPE_0001562001-mRNA-1">
    <property type="protein sequence ID" value="ECPE_0001562001-mRNA-1"/>
    <property type="gene ID" value="ECPE_0001562001"/>
</dbReference>
<reference evidence="4" key="1">
    <citation type="submission" date="2016-06" db="UniProtKB">
        <authorList>
            <consortium name="WormBaseParasite"/>
        </authorList>
    </citation>
    <scope>IDENTIFICATION</scope>
</reference>
<gene>
    <name evidence="2" type="ORF">ECPE_LOCUS15580</name>
</gene>
<dbReference type="Pfam" id="PF00004">
    <property type="entry name" value="AAA"/>
    <property type="match status" value="1"/>
</dbReference>
<accession>A0A183B8P5</accession>
<evidence type="ECO:0000259" key="1">
    <source>
        <dbReference type="Pfam" id="PF00004"/>
    </source>
</evidence>
<evidence type="ECO:0000313" key="3">
    <source>
        <dbReference type="Proteomes" id="UP000272942"/>
    </source>
</evidence>
<dbReference type="InterPro" id="IPR052267">
    <property type="entry name" value="N-DRC_Component"/>
</dbReference>
<feature type="domain" description="ATPase AAA-type core" evidence="1">
    <location>
        <begin position="28"/>
        <end position="102"/>
    </location>
</feature>
<dbReference type="InterPro" id="IPR027417">
    <property type="entry name" value="P-loop_NTPase"/>
</dbReference>